<evidence type="ECO:0000256" key="6">
    <source>
        <dbReference type="ARBA" id="ARBA00023326"/>
    </source>
</evidence>
<evidence type="ECO:0000256" key="8">
    <source>
        <dbReference type="RuleBase" id="RU004453"/>
    </source>
</evidence>
<reference evidence="12" key="3">
    <citation type="submission" date="2018-08" db="EMBL/GenBank/DDBJ databases">
        <title>Leveraging single-cell genomics to expand the Fungal Tree of Life.</title>
        <authorList>
            <consortium name="DOE Joint Genome Institute"/>
            <person name="Ahrendt S.R."/>
            <person name="Quandt C.A."/>
            <person name="Ciobanu D."/>
            <person name="Clum A."/>
            <person name="Salamov A."/>
            <person name="Andreopoulos B."/>
            <person name="Cheng J.-F."/>
            <person name="Woyke T."/>
            <person name="Pelin A."/>
            <person name="Henrissat B."/>
            <person name="Reynolds N."/>
            <person name="Benny G.L."/>
            <person name="Smith M.E."/>
            <person name="James T.Y."/>
            <person name="Grigoriev I.V."/>
        </authorList>
    </citation>
    <scope>NUCLEOTIDE SEQUENCE</scope>
    <source>
        <strain evidence="12">CSF55</strain>
    </source>
</reference>
<comment type="catalytic activity">
    <reaction evidence="1">
        <text>Random endo-hydrolysis of N-acetyl-beta-D-glucosaminide (1-&gt;4)-beta-linkages in chitin and chitodextrins.</text>
        <dbReference type="EC" id="3.2.1.14"/>
    </reaction>
</comment>
<keyword evidence="6" id="KW-0624">Polysaccharide degradation</keyword>
<gene>
    <name evidence="11" type="ORF">O9G_002547</name>
    <name evidence="12" type="ORF">ROZALSC1DRAFT_27861</name>
</gene>
<dbReference type="Gene3D" id="3.10.50.10">
    <property type="match status" value="1"/>
</dbReference>
<reference evidence="14" key="2">
    <citation type="journal article" date="2018" name="Nat. Microbiol.">
        <title>Leveraging single-cell genomics to expand the fungal tree of life.</title>
        <authorList>
            <person name="Ahrendt S.R."/>
            <person name="Quandt C.A."/>
            <person name="Ciobanu D."/>
            <person name="Clum A."/>
            <person name="Salamov A."/>
            <person name="Andreopoulos B."/>
            <person name="Cheng J.F."/>
            <person name="Woyke T."/>
            <person name="Pelin A."/>
            <person name="Henrissat B."/>
            <person name="Reynolds N.K."/>
            <person name="Benny G.L."/>
            <person name="Smith M.E."/>
            <person name="James T.Y."/>
            <person name="Grigoriev I.V."/>
        </authorList>
    </citation>
    <scope>NUCLEOTIDE SEQUENCE [LARGE SCALE GENOMIC DNA]</scope>
    <source>
        <strain evidence="14">CSF55</strain>
    </source>
</reference>
<evidence type="ECO:0000313" key="14">
    <source>
        <dbReference type="Proteomes" id="UP000281549"/>
    </source>
</evidence>
<dbReference type="InterPro" id="IPR050314">
    <property type="entry name" value="Glycosyl_Hydrlase_18"/>
</dbReference>
<dbReference type="Gene3D" id="3.20.20.80">
    <property type="entry name" value="Glycosidases"/>
    <property type="match status" value="1"/>
</dbReference>
<dbReference type="CDD" id="cd06548">
    <property type="entry name" value="GH18_chitinase"/>
    <property type="match status" value="1"/>
</dbReference>
<name>A0A075AU03_ROZAC</name>
<keyword evidence="9" id="KW-0472">Membrane</keyword>
<dbReference type="GO" id="GO:0000272">
    <property type="term" value="P:polysaccharide catabolic process"/>
    <property type="evidence" value="ECO:0007669"/>
    <property type="project" value="UniProtKB-KW"/>
</dbReference>
<protein>
    <submittedName>
        <fullName evidence="11">Glycoside hydrolase, family 18, catalytic domain-containing protein</fullName>
        <ecNumber evidence="11">3.2.1.14</ecNumber>
    </submittedName>
</protein>
<dbReference type="PROSITE" id="PS01095">
    <property type="entry name" value="GH18_1"/>
    <property type="match status" value="1"/>
</dbReference>
<keyword evidence="9" id="KW-1133">Transmembrane helix</keyword>
<dbReference type="GO" id="GO:0008843">
    <property type="term" value="F:endochitinase activity"/>
    <property type="evidence" value="ECO:0007669"/>
    <property type="project" value="UniProtKB-EC"/>
</dbReference>
<feature type="transmembrane region" description="Helical" evidence="9">
    <location>
        <begin position="477"/>
        <end position="498"/>
    </location>
</feature>
<dbReference type="SUPFAM" id="SSF54556">
    <property type="entry name" value="Chitinase insertion domain"/>
    <property type="match status" value="1"/>
</dbReference>
<evidence type="ECO:0000256" key="7">
    <source>
        <dbReference type="RuleBase" id="RU000489"/>
    </source>
</evidence>
<keyword evidence="4" id="KW-0119">Carbohydrate metabolism</keyword>
<dbReference type="OMA" id="NGHWEWI"/>
<evidence type="ECO:0000256" key="2">
    <source>
        <dbReference type="ARBA" id="ARBA00022801"/>
    </source>
</evidence>
<evidence type="ECO:0000256" key="9">
    <source>
        <dbReference type="SAM" id="Phobius"/>
    </source>
</evidence>
<dbReference type="GO" id="GO:0008061">
    <property type="term" value="F:chitin binding"/>
    <property type="evidence" value="ECO:0007669"/>
    <property type="project" value="InterPro"/>
</dbReference>
<dbReference type="SMART" id="SM00636">
    <property type="entry name" value="Glyco_18"/>
    <property type="match status" value="1"/>
</dbReference>
<dbReference type="PROSITE" id="PS51910">
    <property type="entry name" value="GH18_2"/>
    <property type="match status" value="1"/>
</dbReference>
<dbReference type="EC" id="3.2.1.14" evidence="11"/>
<dbReference type="Proteomes" id="UP000030755">
    <property type="component" value="Unassembled WGS sequence"/>
</dbReference>
<dbReference type="Pfam" id="PF00704">
    <property type="entry name" value="Glyco_hydro_18"/>
    <property type="match status" value="1"/>
</dbReference>
<reference evidence="11 13" key="1">
    <citation type="journal article" date="2013" name="Curr. Biol.">
        <title>Shared signatures of parasitism and phylogenomics unite Cryptomycota and microsporidia.</title>
        <authorList>
            <person name="James T.Y."/>
            <person name="Pelin A."/>
            <person name="Bonen L."/>
            <person name="Ahrendt S."/>
            <person name="Sain D."/>
            <person name="Corradi N."/>
            <person name="Stajich J.E."/>
        </authorList>
    </citation>
    <scope>NUCLEOTIDE SEQUENCE [LARGE SCALE GENOMIC DNA]</scope>
    <source>
        <strain evidence="11 13">CSF55</strain>
        <strain evidence="11 13">CSF55</strain>
    </source>
</reference>
<evidence type="ECO:0000256" key="4">
    <source>
        <dbReference type="ARBA" id="ARBA00023277"/>
    </source>
</evidence>
<evidence type="ECO:0000256" key="5">
    <source>
        <dbReference type="ARBA" id="ARBA00023295"/>
    </source>
</evidence>
<keyword evidence="13" id="KW-1185">Reference proteome</keyword>
<dbReference type="InterPro" id="IPR017853">
    <property type="entry name" value="GH"/>
</dbReference>
<accession>A0A075AU03</accession>
<comment type="similarity">
    <text evidence="8">Belongs to the glycosyl hydrolase 18 family.</text>
</comment>
<sequence>MLSPIVFPLLYYQICCKNVVGFFTSWSSYSGFSVTDIDPTKYTIVMYAFMNIDPNTNTCVLGDSYMDATKIFPGDNPFCNCCARGSLNQLFGLKKQYPYLKTMISIGGWTWSSNFNPVSSTSARRQAFAASCIKIMTDYGLDGIDIDWEYPSSQNDVQNLIALLQEFRNQMDSIDPQRYLLTMDSAPMPWYGGALDWLEISQVVDWINIMTYEFSLDDKPWTRHNANLQSNSADPNAAIIPYLSCVNSINKFIGYGIPSNKLMLGIPVFGRVYANVTQGISNGLYQMHDDGNNPSMISYKDIIDSSLDQSFQLYYDNISKASYAYNNQSKQFITFDSVDSVIEKSLFANQQNLAGLMFWEISSDTNGANSSLAYTARNNVFGLDLTNDSSVYEPRSAFCNINGGLPARIVTSTILPTTSTSLNKLSYTSTTLILRFSIQTSNTLTSGVLSPNSKSTAIPIYSNSGQGDQMLLNNIEITTISVGCSIVFAAILGTIAFYRRRKLKARKIEIQYHKKITLGPTNVVSTKGLLSPNK</sequence>
<dbReference type="EMBL" id="ML005033">
    <property type="protein sequence ID" value="RKP20678.1"/>
    <property type="molecule type" value="Genomic_DNA"/>
</dbReference>
<dbReference type="InterPro" id="IPR001223">
    <property type="entry name" value="Glyco_hydro18_cat"/>
</dbReference>
<dbReference type="EMBL" id="KE561167">
    <property type="protein sequence ID" value="EPZ32195.1"/>
    <property type="molecule type" value="Genomic_DNA"/>
</dbReference>
<evidence type="ECO:0000313" key="13">
    <source>
        <dbReference type="Proteomes" id="UP000030755"/>
    </source>
</evidence>
<dbReference type="GO" id="GO:0006032">
    <property type="term" value="P:chitin catabolic process"/>
    <property type="evidence" value="ECO:0007669"/>
    <property type="project" value="UniProtKB-KW"/>
</dbReference>
<dbReference type="PANTHER" id="PTHR11177:SF317">
    <property type="entry name" value="CHITINASE 12-RELATED"/>
    <property type="match status" value="1"/>
</dbReference>
<feature type="domain" description="GH18" evidence="10">
    <location>
        <begin position="17"/>
        <end position="383"/>
    </location>
</feature>
<dbReference type="Proteomes" id="UP000281549">
    <property type="component" value="Unassembled WGS sequence"/>
</dbReference>
<dbReference type="SUPFAM" id="SSF51445">
    <property type="entry name" value="(Trans)glycosidases"/>
    <property type="match status" value="1"/>
</dbReference>
<evidence type="ECO:0000256" key="1">
    <source>
        <dbReference type="ARBA" id="ARBA00000822"/>
    </source>
</evidence>
<organism evidence="11 13">
    <name type="scientific">Rozella allomycis (strain CSF55)</name>
    <dbReference type="NCBI Taxonomy" id="988480"/>
    <lineage>
        <taxon>Eukaryota</taxon>
        <taxon>Fungi</taxon>
        <taxon>Fungi incertae sedis</taxon>
        <taxon>Cryptomycota</taxon>
        <taxon>Cryptomycota incertae sedis</taxon>
        <taxon>Rozella</taxon>
    </lineage>
</organism>
<dbReference type="InterPro" id="IPR011583">
    <property type="entry name" value="Chitinase_II/V-like_cat"/>
</dbReference>
<dbReference type="InterPro" id="IPR029070">
    <property type="entry name" value="Chitinase_insertion_sf"/>
</dbReference>
<proteinExistence type="inferred from homology"/>
<keyword evidence="9" id="KW-0812">Transmembrane</keyword>
<evidence type="ECO:0000313" key="12">
    <source>
        <dbReference type="EMBL" id="RKP20678.1"/>
    </source>
</evidence>
<dbReference type="OrthoDB" id="73875at2759"/>
<evidence type="ECO:0000256" key="3">
    <source>
        <dbReference type="ARBA" id="ARBA00023024"/>
    </source>
</evidence>
<dbReference type="AlphaFoldDB" id="A0A075AU03"/>
<dbReference type="HOGENOM" id="CLU_510128_0_0_1"/>
<dbReference type="STRING" id="988480.A0A075AU03"/>
<evidence type="ECO:0000259" key="10">
    <source>
        <dbReference type="PROSITE" id="PS51910"/>
    </source>
</evidence>
<evidence type="ECO:0000313" key="11">
    <source>
        <dbReference type="EMBL" id="EPZ32195.1"/>
    </source>
</evidence>
<keyword evidence="5 7" id="KW-0326">Glycosidase</keyword>
<dbReference type="InterPro" id="IPR001579">
    <property type="entry name" value="Glyco_hydro_18_chit_AS"/>
</dbReference>
<keyword evidence="2 7" id="KW-0378">Hydrolase</keyword>
<keyword evidence="3" id="KW-0146">Chitin degradation</keyword>
<dbReference type="PANTHER" id="PTHR11177">
    <property type="entry name" value="CHITINASE"/>
    <property type="match status" value="1"/>
</dbReference>